<gene>
    <name evidence="2" type="ORF">SISSUDRAFT_1041514</name>
</gene>
<name>A0A166HBN1_9AGAM</name>
<dbReference type="AlphaFoldDB" id="A0A166HBN1"/>
<keyword evidence="1" id="KW-0472">Membrane</keyword>
<sequence>MCEIALVLEPSQGNHRIGLAAAKLLSIIIFVVFGGAIEIPQVPRTAPDHILALNKSQILKMMGHSLAPSLPHHNVLALPP</sequence>
<keyword evidence="1" id="KW-1133">Transmembrane helix</keyword>
<evidence type="ECO:0000313" key="2">
    <source>
        <dbReference type="EMBL" id="KZT42539.1"/>
    </source>
</evidence>
<dbReference type="EMBL" id="KV428013">
    <property type="protein sequence ID" value="KZT42539.1"/>
    <property type="molecule type" value="Genomic_DNA"/>
</dbReference>
<accession>A0A166HBN1</accession>
<protein>
    <submittedName>
        <fullName evidence="2">Uncharacterized protein</fullName>
    </submittedName>
</protein>
<proteinExistence type="predicted"/>
<keyword evidence="1" id="KW-0812">Transmembrane</keyword>
<dbReference type="Proteomes" id="UP000076798">
    <property type="component" value="Unassembled WGS sequence"/>
</dbReference>
<feature type="transmembrane region" description="Helical" evidence="1">
    <location>
        <begin position="17"/>
        <end position="37"/>
    </location>
</feature>
<evidence type="ECO:0000256" key="1">
    <source>
        <dbReference type="SAM" id="Phobius"/>
    </source>
</evidence>
<reference evidence="2 3" key="1">
    <citation type="journal article" date="2016" name="Mol. Biol. Evol.">
        <title>Comparative Genomics of Early-Diverging Mushroom-Forming Fungi Provides Insights into the Origins of Lignocellulose Decay Capabilities.</title>
        <authorList>
            <person name="Nagy L.G."/>
            <person name="Riley R."/>
            <person name="Tritt A."/>
            <person name="Adam C."/>
            <person name="Daum C."/>
            <person name="Floudas D."/>
            <person name="Sun H."/>
            <person name="Yadav J.S."/>
            <person name="Pangilinan J."/>
            <person name="Larsson K.H."/>
            <person name="Matsuura K."/>
            <person name="Barry K."/>
            <person name="Labutti K."/>
            <person name="Kuo R."/>
            <person name="Ohm R.A."/>
            <person name="Bhattacharya S.S."/>
            <person name="Shirouzu T."/>
            <person name="Yoshinaga Y."/>
            <person name="Martin F.M."/>
            <person name="Grigoriev I.V."/>
            <person name="Hibbett D.S."/>
        </authorList>
    </citation>
    <scope>NUCLEOTIDE SEQUENCE [LARGE SCALE GENOMIC DNA]</scope>
    <source>
        <strain evidence="2 3">HHB10207 ss-3</strain>
    </source>
</reference>
<organism evidence="2 3">
    <name type="scientific">Sistotremastrum suecicum HHB10207 ss-3</name>
    <dbReference type="NCBI Taxonomy" id="1314776"/>
    <lineage>
        <taxon>Eukaryota</taxon>
        <taxon>Fungi</taxon>
        <taxon>Dikarya</taxon>
        <taxon>Basidiomycota</taxon>
        <taxon>Agaricomycotina</taxon>
        <taxon>Agaricomycetes</taxon>
        <taxon>Sistotremastrales</taxon>
        <taxon>Sistotremastraceae</taxon>
        <taxon>Sistotremastrum</taxon>
    </lineage>
</organism>
<evidence type="ECO:0000313" key="3">
    <source>
        <dbReference type="Proteomes" id="UP000076798"/>
    </source>
</evidence>
<keyword evidence="3" id="KW-1185">Reference proteome</keyword>